<dbReference type="Proteomes" id="UP000075420">
    <property type="component" value="Unassembled WGS sequence"/>
</dbReference>
<feature type="transmembrane region" description="Helical" evidence="1">
    <location>
        <begin position="148"/>
        <end position="168"/>
    </location>
</feature>
<dbReference type="EMBL" id="JELY01001084">
    <property type="protein sequence ID" value="KYF56959.1"/>
    <property type="molecule type" value="Genomic_DNA"/>
</dbReference>
<keyword evidence="1" id="KW-0812">Transmembrane</keyword>
<feature type="transmembrane region" description="Helical" evidence="1">
    <location>
        <begin position="40"/>
        <end position="59"/>
    </location>
</feature>
<feature type="transmembrane region" description="Helical" evidence="1">
    <location>
        <begin position="107"/>
        <end position="128"/>
    </location>
</feature>
<keyword evidence="1" id="KW-0472">Membrane</keyword>
<feature type="transmembrane region" description="Helical" evidence="1">
    <location>
        <begin position="6"/>
        <end position="28"/>
    </location>
</feature>
<evidence type="ECO:0000256" key="1">
    <source>
        <dbReference type="SAM" id="Phobius"/>
    </source>
</evidence>
<gene>
    <name evidence="2" type="ORF">BE08_14190</name>
</gene>
<reference evidence="2 3" key="1">
    <citation type="submission" date="2014-02" db="EMBL/GenBank/DDBJ databases">
        <title>The small core and large imbalanced accessory genome model reveals a collaborative survival strategy of Sorangium cellulosum strains in nature.</title>
        <authorList>
            <person name="Han K."/>
            <person name="Peng R."/>
            <person name="Blom J."/>
            <person name="Li Y.-Z."/>
        </authorList>
    </citation>
    <scope>NUCLEOTIDE SEQUENCE [LARGE SCALE GENOMIC DNA]</scope>
    <source>
        <strain evidence="2 3">So0157-25</strain>
    </source>
</reference>
<organism evidence="2 3">
    <name type="scientific">Sorangium cellulosum</name>
    <name type="common">Polyangium cellulosum</name>
    <dbReference type="NCBI Taxonomy" id="56"/>
    <lineage>
        <taxon>Bacteria</taxon>
        <taxon>Pseudomonadati</taxon>
        <taxon>Myxococcota</taxon>
        <taxon>Polyangia</taxon>
        <taxon>Polyangiales</taxon>
        <taxon>Polyangiaceae</taxon>
        <taxon>Sorangium</taxon>
    </lineage>
</organism>
<proteinExistence type="predicted"/>
<sequence>MNEIASILLAVYAAVGAIDGIYLHLWKYRLFAHEASRREHHLHTIHAALFVVVIGALYLAPSAGLLLWAGVGATAASFVVVILDVLEERRARQDLGGLTPREYALHAGLIALYSASVALVLAARPASAWSLDAPLVLELALPSLPRTVALNLLPGAVLAALAHVVLGLRPVSMRFARPGLA</sequence>
<keyword evidence="1" id="KW-1133">Transmembrane helix</keyword>
<evidence type="ECO:0000313" key="3">
    <source>
        <dbReference type="Proteomes" id="UP000075420"/>
    </source>
</evidence>
<comment type="caution">
    <text evidence="2">The sequence shown here is derived from an EMBL/GenBank/DDBJ whole genome shotgun (WGS) entry which is preliminary data.</text>
</comment>
<protein>
    <submittedName>
        <fullName evidence="2">Uncharacterized protein</fullName>
    </submittedName>
</protein>
<name>A0A150PMK3_SORCE</name>
<evidence type="ECO:0000313" key="2">
    <source>
        <dbReference type="EMBL" id="KYF56959.1"/>
    </source>
</evidence>
<feature type="transmembrane region" description="Helical" evidence="1">
    <location>
        <begin position="65"/>
        <end position="86"/>
    </location>
</feature>
<accession>A0A150PMK3</accession>
<dbReference type="AlphaFoldDB" id="A0A150PMK3"/>